<gene>
    <name evidence="3" type="ORF">ACFOWS_12090</name>
</gene>
<dbReference type="Gene3D" id="3.30.360.10">
    <property type="entry name" value="Dihydrodipicolinate Reductase, domain 2"/>
    <property type="match status" value="1"/>
</dbReference>
<keyword evidence="4" id="KW-1185">Reference proteome</keyword>
<name>A0ABV8PLJ2_9FLAO</name>
<organism evidence="3 4">
    <name type="scientific">Flagellimonas marina</name>
    <dbReference type="NCBI Taxonomy" id="1775168"/>
    <lineage>
        <taxon>Bacteria</taxon>
        <taxon>Pseudomonadati</taxon>
        <taxon>Bacteroidota</taxon>
        <taxon>Flavobacteriia</taxon>
        <taxon>Flavobacteriales</taxon>
        <taxon>Flavobacteriaceae</taxon>
        <taxon>Flagellimonas</taxon>
    </lineage>
</organism>
<accession>A0ABV8PLJ2</accession>
<comment type="caution">
    <text evidence="3">The sequence shown here is derived from an EMBL/GenBank/DDBJ whole genome shotgun (WGS) entry which is preliminary data.</text>
</comment>
<dbReference type="Proteomes" id="UP001595841">
    <property type="component" value="Unassembled WGS sequence"/>
</dbReference>
<dbReference type="EMBL" id="JBHSCL010000007">
    <property type="protein sequence ID" value="MFC4220882.1"/>
    <property type="molecule type" value="Genomic_DNA"/>
</dbReference>
<feature type="domain" description="GFO/IDH/MocA-like oxidoreductase" evidence="2">
    <location>
        <begin position="157"/>
        <end position="282"/>
    </location>
</feature>
<evidence type="ECO:0000259" key="1">
    <source>
        <dbReference type="Pfam" id="PF01408"/>
    </source>
</evidence>
<dbReference type="Pfam" id="PF22725">
    <property type="entry name" value="GFO_IDH_MocA_C3"/>
    <property type="match status" value="1"/>
</dbReference>
<dbReference type="InterPro" id="IPR000683">
    <property type="entry name" value="Gfo/Idh/MocA-like_OxRdtase_N"/>
</dbReference>
<reference evidence="4" key="1">
    <citation type="journal article" date="2019" name="Int. J. Syst. Evol. Microbiol.">
        <title>The Global Catalogue of Microorganisms (GCM) 10K type strain sequencing project: providing services to taxonomists for standard genome sequencing and annotation.</title>
        <authorList>
            <consortium name="The Broad Institute Genomics Platform"/>
            <consortium name="The Broad Institute Genome Sequencing Center for Infectious Disease"/>
            <person name="Wu L."/>
            <person name="Ma J."/>
        </authorList>
    </citation>
    <scope>NUCLEOTIDE SEQUENCE [LARGE SCALE GENOMIC DNA]</scope>
    <source>
        <strain evidence="4">CGMCC 1.15774</strain>
    </source>
</reference>
<evidence type="ECO:0000259" key="2">
    <source>
        <dbReference type="Pfam" id="PF22725"/>
    </source>
</evidence>
<dbReference type="PANTHER" id="PTHR43377">
    <property type="entry name" value="BILIVERDIN REDUCTASE A"/>
    <property type="match status" value="1"/>
</dbReference>
<protein>
    <submittedName>
        <fullName evidence="3">Gfo/Idh/MocA family protein</fullName>
    </submittedName>
</protein>
<evidence type="ECO:0000313" key="3">
    <source>
        <dbReference type="EMBL" id="MFC4220882.1"/>
    </source>
</evidence>
<dbReference type="InterPro" id="IPR055170">
    <property type="entry name" value="GFO_IDH_MocA-like_dom"/>
</dbReference>
<dbReference type="Pfam" id="PF01408">
    <property type="entry name" value="GFO_IDH_MocA"/>
    <property type="match status" value="1"/>
</dbReference>
<feature type="domain" description="Gfo/Idh/MocA-like oxidoreductase N-terminal" evidence="1">
    <location>
        <begin position="27"/>
        <end position="143"/>
    </location>
</feature>
<dbReference type="PANTHER" id="PTHR43377:SF1">
    <property type="entry name" value="BILIVERDIN REDUCTASE A"/>
    <property type="match status" value="1"/>
</dbReference>
<sequence>MLRNLIALIFCTINVSVGLSQEKPLKIGVAGLTHTHVHWILGREDIGDIELVGIAESNRELAQRYADQHGFSMDLVYDSLEEMIAAAKPEAVTAFGTIYDHLKVVQTCAPKGIHVMVEKPLAVNMDHATKMKALAEKHNIHLLTNYETTWYPTNHMAKELLDQGKIGDLRKVIVRDGHRGPVKIGVNQEFLEWLQDPILNGGGAITDFGCYGANLMTWLKKGVRPNTVTAVTQQLQAENNPKVDDDATIILTYDDSQAILEPSWNWPIGRKDMELYGLTGAIYADNRNTLRIRIAEGYDGYDEEKMVLEERPAPYNDPFSLLASVVRGKITLSPHDLSSLENNMIVVEILDAARKSAKNGKTINLKK</sequence>
<dbReference type="Gene3D" id="3.40.50.720">
    <property type="entry name" value="NAD(P)-binding Rossmann-like Domain"/>
    <property type="match status" value="1"/>
</dbReference>
<evidence type="ECO:0000313" key="4">
    <source>
        <dbReference type="Proteomes" id="UP001595841"/>
    </source>
</evidence>
<dbReference type="SUPFAM" id="SSF51735">
    <property type="entry name" value="NAD(P)-binding Rossmann-fold domains"/>
    <property type="match status" value="1"/>
</dbReference>
<dbReference type="SUPFAM" id="SSF55347">
    <property type="entry name" value="Glyceraldehyde-3-phosphate dehydrogenase-like, C-terminal domain"/>
    <property type="match status" value="1"/>
</dbReference>
<dbReference type="RefSeq" id="WP_379764869.1">
    <property type="nucleotide sequence ID" value="NZ_JBHSCL010000007.1"/>
</dbReference>
<dbReference type="InterPro" id="IPR051450">
    <property type="entry name" value="Gfo/Idh/MocA_Oxidoreductases"/>
</dbReference>
<dbReference type="InterPro" id="IPR036291">
    <property type="entry name" value="NAD(P)-bd_dom_sf"/>
</dbReference>
<proteinExistence type="predicted"/>